<dbReference type="PANTHER" id="PTHR12292">
    <property type="entry name" value="RWD DOMAIN-CONTAINING PROTEIN"/>
    <property type="match status" value="1"/>
</dbReference>
<feature type="compositionally biased region" description="Acidic residues" evidence="1">
    <location>
        <begin position="145"/>
        <end position="155"/>
    </location>
</feature>
<evidence type="ECO:0000256" key="1">
    <source>
        <dbReference type="SAM" id="MobiDB-lite"/>
    </source>
</evidence>
<name>A0A6V3KH15_9EUKA</name>
<reference evidence="3" key="1">
    <citation type="submission" date="2021-01" db="EMBL/GenBank/DDBJ databases">
        <authorList>
            <person name="Corre E."/>
            <person name="Pelletier E."/>
            <person name="Niang G."/>
            <person name="Scheremetjew M."/>
            <person name="Finn R."/>
            <person name="Kale V."/>
            <person name="Holt S."/>
            <person name="Cochrane G."/>
            <person name="Meng A."/>
            <person name="Brown T."/>
            <person name="Cohen L."/>
        </authorList>
    </citation>
    <scope>NUCLEOTIDE SEQUENCE</scope>
    <source>
        <strain evidence="3">CCCM811</strain>
    </source>
</reference>
<evidence type="ECO:0000313" key="3">
    <source>
        <dbReference type="EMBL" id="CAE0657212.1"/>
    </source>
</evidence>
<protein>
    <submittedName>
        <fullName evidence="3">Uncharacterized protein</fullName>
    </submittedName>
</protein>
<feature type="compositionally biased region" description="Basic and acidic residues" evidence="1">
    <location>
        <begin position="177"/>
        <end position="186"/>
    </location>
</feature>
<dbReference type="EMBL" id="HBIV01011786">
    <property type="protein sequence ID" value="CAE0657209.1"/>
    <property type="molecule type" value="Transcribed_RNA"/>
</dbReference>
<organism evidence="3">
    <name type="scientific">Lotharella globosa</name>
    <dbReference type="NCBI Taxonomy" id="91324"/>
    <lineage>
        <taxon>Eukaryota</taxon>
        <taxon>Sar</taxon>
        <taxon>Rhizaria</taxon>
        <taxon>Cercozoa</taxon>
        <taxon>Chlorarachniophyceae</taxon>
        <taxon>Lotharella</taxon>
    </lineage>
</organism>
<sequence length="200" mass="22916">MAMMFDITEAVKEYLLENNEVQKSEHDLMIERMNSANAAKETKEQAEQRENRAKQDYVSSLEWVAENAGQAVTKDNFKTWKELFDAQKNMNTTILFTVKKMSKLTGREIFERDLKLGIDEAEAANDQGEPEVFFFNENLYDDDELDGVDLEDEDEGKSPEANAPAEKPKKGWQMAPEAKRDKGKKSDKVKKKAKKPKKKG</sequence>
<dbReference type="InterPro" id="IPR040213">
    <property type="entry name" value="GIR2-like"/>
</dbReference>
<gene>
    <name evidence="2" type="ORF">LGLO00237_LOCUS8776</name>
    <name evidence="3" type="ORF">LGLO00237_LOCUS8779</name>
</gene>
<evidence type="ECO:0000313" key="2">
    <source>
        <dbReference type="EMBL" id="CAE0657209.1"/>
    </source>
</evidence>
<proteinExistence type="predicted"/>
<dbReference type="EMBL" id="HBIV01011791">
    <property type="protein sequence ID" value="CAE0657212.1"/>
    <property type="molecule type" value="Transcribed_RNA"/>
</dbReference>
<feature type="region of interest" description="Disordered" evidence="1">
    <location>
        <begin position="145"/>
        <end position="200"/>
    </location>
</feature>
<accession>A0A6V3KH15</accession>
<feature type="compositionally biased region" description="Basic residues" evidence="1">
    <location>
        <begin position="187"/>
        <end position="200"/>
    </location>
</feature>
<dbReference type="AlphaFoldDB" id="A0A6V3KH15"/>